<dbReference type="EMBL" id="SPLM01000072">
    <property type="protein sequence ID" value="TMW63392.1"/>
    <property type="molecule type" value="Genomic_DNA"/>
</dbReference>
<proteinExistence type="predicted"/>
<organism evidence="4 5">
    <name type="scientific">Pythium oligandrum</name>
    <name type="common">Mycoparasitic fungus</name>
    <dbReference type="NCBI Taxonomy" id="41045"/>
    <lineage>
        <taxon>Eukaryota</taxon>
        <taxon>Sar</taxon>
        <taxon>Stramenopiles</taxon>
        <taxon>Oomycota</taxon>
        <taxon>Peronosporomycetes</taxon>
        <taxon>Pythiales</taxon>
        <taxon>Pythiaceae</taxon>
        <taxon>Pythium</taxon>
    </lineage>
</organism>
<evidence type="ECO:0000256" key="2">
    <source>
        <dbReference type="ARBA" id="ARBA00022737"/>
    </source>
</evidence>
<dbReference type="Gene3D" id="1.10.238.10">
    <property type="entry name" value="EF-hand"/>
    <property type="match status" value="2"/>
</dbReference>
<dbReference type="InterPro" id="IPR011992">
    <property type="entry name" value="EF-hand-dom_pair"/>
</dbReference>
<dbReference type="Proteomes" id="UP000794436">
    <property type="component" value="Unassembled WGS sequence"/>
</dbReference>
<name>A0A8K1FL20_PYTOL</name>
<dbReference type="OrthoDB" id="252964at2759"/>
<dbReference type="PROSITE" id="PS50222">
    <property type="entry name" value="EF_HAND_2"/>
    <property type="match status" value="1"/>
</dbReference>
<evidence type="ECO:0000259" key="3">
    <source>
        <dbReference type="PROSITE" id="PS50222"/>
    </source>
</evidence>
<dbReference type="SUPFAM" id="SSF47391">
    <property type="entry name" value="Dimerization-anchoring domain of cAMP-dependent PK regulatory subunit"/>
    <property type="match status" value="1"/>
</dbReference>
<dbReference type="PANTHER" id="PTHR23048">
    <property type="entry name" value="MYOSIN LIGHT CHAIN 1, 3"/>
    <property type="match status" value="1"/>
</dbReference>
<evidence type="ECO:0000256" key="1">
    <source>
        <dbReference type="ARBA" id="ARBA00020786"/>
    </source>
</evidence>
<keyword evidence="2" id="KW-0677">Repeat</keyword>
<dbReference type="InterPro" id="IPR002048">
    <property type="entry name" value="EF_hand_dom"/>
</dbReference>
<feature type="domain" description="EF-hand" evidence="3">
    <location>
        <begin position="186"/>
        <end position="221"/>
    </location>
</feature>
<keyword evidence="5" id="KW-1185">Reference proteome</keyword>
<dbReference type="SUPFAM" id="SSF47473">
    <property type="entry name" value="EF-hand"/>
    <property type="match status" value="2"/>
</dbReference>
<dbReference type="GO" id="GO:0016460">
    <property type="term" value="C:myosin II complex"/>
    <property type="evidence" value="ECO:0007669"/>
    <property type="project" value="TreeGrafter"/>
</dbReference>
<dbReference type="Gene3D" id="1.20.890.10">
    <property type="entry name" value="cAMP-dependent protein kinase regulatory subunit, dimerization-anchoring domain"/>
    <property type="match status" value="1"/>
</dbReference>
<dbReference type="InterPro" id="IPR050230">
    <property type="entry name" value="CALM/Myosin/TropC-like"/>
</dbReference>
<accession>A0A8K1FL20</accession>
<dbReference type="GO" id="GO:0005509">
    <property type="term" value="F:calcium ion binding"/>
    <property type="evidence" value="ECO:0007669"/>
    <property type="project" value="InterPro"/>
</dbReference>
<dbReference type="PANTHER" id="PTHR23048:SF0">
    <property type="entry name" value="CALMODULIN LIKE 3"/>
    <property type="match status" value="1"/>
</dbReference>
<comment type="caution">
    <text evidence="4">The sequence shown here is derived from an EMBL/GenBank/DDBJ whole genome shotgun (WGS) entry which is preliminary data.</text>
</comment>
<gene>
    <name evidence="4" type="ORF">Poli38472_002333</name>
</gene>
<dbReference type="AlphaFoldDB" id="A0A8K1FL20"/>
<evidence type="ECO:0000313" key="5">
    <source>
        <dbReference type="Proteomes" id="UP000794436"/>
    </source>
</evidence>
<evidence type="ECO:0000313" key="4">
    <source>
        <dbReference type="EMBL" id="TMW63392.1"/>
    </source>
</evidence>
<protein>
    <recommendedName>
        <fullName evidence="1">Calmodulin</fullName>
    </recommendedName>
</protein>
<sequence>MASKYAKPLQIPGDFPDVLRNFTREVLRLQGKVETKEQVYEFGVQHFQELLVKRDGAGAKNAASAAGHGGAQPQYMKASEEELYATLMGAFEQLDPEQTGVVTADGYKQVLAFFAEQFQLSAVEIKALSAEADENDQGQIAYAGFAPLASQAIAQLRASRPHRIQRAEIWSKKEVEVFLHGMMQDEIEGLLREIFQRADTEDNGSLSRIEFMDALRDADLGLTRREVNILMAEAPVDEQDPMRVVYADFVPICFQVLRDVFTHGVVELPNDQDGLTQYLIEVFVSGDSEATGLLPVMELTKLFRAADIGLTRLQIITLMAEAQEDKSGFVNYEKFAGHVAGMALVLASFDSQQTFATYLQKYRKTSEYYTILDMNQHSFEQTLSRALEALDESHRGLLNRQDVVEAIRNTFQDITQRQLRCLLALADVDEMGDVEYNLITHSAFQALQKLQEYDMMVMES</sequence>
<reference evidence="4" key="1">
    <citation type="submission" date="2019-03" db="EMBL/GenBank/DDBJ databases">
        <title>Long read genome sequence of the mycoparasitic Pythium oligandrum ATCC 38472 isolated from sugarbeet rhizosphere.</title>
        <authorList>
            <person name="Gaulin E."/>
        </authorList>
    </citation>
    <scope>NUCLEOTIDE SEQUENCE</scope>
    <source>
        <strain evidence="4">ATCC 38472_TT</strain>
    </source>
</reference>